<reference evidence="2" key="1">
    <citation type="journal article" date="2015" name="Nature">
        <title>Complex archaea that bridge the gap between prokaryotes and eukaryotes.</title>
        <authorList>
            <person name="Spang A."/>
            <person name="Saw J.H."/>
            <person name="Jorgensen S.L."/>
            <person name="Zaremba-Niedzwiedzka K."/>
            <person name="Martijn J."/>
            <person name="Lind A.E."/>
            <person name="van Eijk R."/>
            <person name="Schleper C."/>
            <person name="Guy L."/>
            <person name="Ettema T.J."/>
        </authorList>
    </citation>
    <scope>NUCLEOTIDE SEQUENCE</scope>
</reference>
<accession>A0A0F9R6X1</accession>
<gene>
    <name evidence="2" type="ORF">LCGC14_0686820</name>
</gene>
<sequence length="377" mass="39948">MANVPTVSHSEATPAGSDYIRDGDDRIREFKTQVREIVAVDHKFDSSGQGATWGMHKWITFIEAADIGTGASGLPILGAQTVDGKPELVYTDEDDNDIQLTSGGLRLGAITDIIAAGFELAYFATDATSVSVKQGVMAHGFTRIRTTAPTALVLDTAGNYYDGNQEDYSTEGWNYIGVAADGTHKLLGKNAADVSSYAADGTQGDATGTPLYFWDSANTIHYRVVGAVRCYEVDGVIKAKWGQLQSGKTVFLDIPQTMTSTSRSTWSDGSTQDLGNCSALIPAISTMGIFTGAAGGTGASYTLVGLSLKPLGFSASYPTGEYAGILSRTNASNPYLHSIAGELWCPTDDSQKISHREYSAAGQSLSIVVKGYVLNIR</sequence>
<name>A0A0F9R6X1_9ZZZZ</name>
<proteinExistence type="predicted"/>
<evidence type="ECO:0000313" key="2">
    <source>
        <dbReference type="EMBL" id="KKN45057.1"/>
    </source>
</evidence>
<evidence type="ECO:0000256" key="1">
    <source>
        <dbReference type="SAM" id="MobiDB-lite"/>
    </source>
</evidence>
<protein>
    <submittedName>
        <fullName evidence="2">Uncharacterized protein</fullName>
    </submittedName>
</protein>
<feature type="compositionally biased region" description="Polar residues" evidence="1">
    <location>
        <begin position="1"/>
        <end position="11"/>
    </location>
</feature>
<feature type="region of interest" description="Disordered" evidence="1">
    <location>
        <begin position="1"/>
        <end position="22"/>
    </location>
</feature>
<dbReference type="AlphaFoldDB" id="A0A0F9R6X1"/>
<dbReference type="EMBL" id="LAZR01001413">
    <property type="protein sequence ID" value="KKN45057.1"/>
    <property type="molecule type" value="Genomic_DNA"/>
</dbReference>
<organism evidence="2">
    <name type="scientific">marine sediment metagenome</name>
    <dbReference type="NCBI Taxonomy" id="412755"/>
    <lineage>
        <taxon>unclassified sequences</taxon>
        <taxon>metagenomes</taxon>
        <taxon>ecological metagenomes</taxon>
    </lineage>
</organism>
<comment type="caution">
    <text evidence="2">The sequence shown here is derived from an EMBL/GenBank/DDBJ whole genome shotgun (WGS) entry which is preliminary data.</text>
</comment>